<dbReference type="EMBL" id="FQXE01000003">
    <property type="protein sequence ID" value="SHH42056.1"/>
    <property type="molecule type" value="Genomic_DNA"/>
</dbReference>
<dbReference type="GO" id="GO:0009244">
    <property type="term" value="P:lipopolysaccharide core region biosynthetic process"/>
    <property type="evidence" value="ECO:0007669"/>
    <property type="project" value="TreeGrafter"/>
</dbReference>
<dbReference type="GO" id="GO:0008713">
    <property type="term" value="F:ADP-heptose-lipopolysaccharide heptosyltransferase activity"/>
    <property type="evidence" value="ECO:0007669"/>
    <property type="project" value="TreeGrafter"/>
</dbReference>
<evidence type="ECO:0000256" key="1">
    <source>
        <dbReference type="ARBA" id="ARBA00022676"/>
    </source>
</evidence>
<dbReference type="Proteomes" id="UP000184226">
    <property type="component" value="Unassembled WGS sequence"/>
</dbReference>
<dbReference type="PANTHER" id="PTHR30160:SF1">
    <property type="entry name" value="LIPOPOLYSACCHARIDE 1,2-N-ACETYLGLUCOSAMINETRANSFERASE-RELATED"/>
    <property type="match status" value="1"/>
</dbReference>
<dbReference type="SUPFAM" id="SSF53756">
    <property type="entry name" value="UDP-Glycosyltransferase/glycogen phosphorylase"/>
    <property type="match status" value="1"/>
</dbReference>
<dbReference type="STRING" id="658167.SAMN04488135_103184"/>
<keyword evidence="4" id="KW-1185">Reference proteome</keyword>
<sequence length="355" mass="38614">MMGTAQIWRPAPRRVAIFRALNLGDLLCSMPAFRALRQALPDARITLIGLESAVPVVARFKAYVDELVLFPGDPAFPEQAPRAAELPDFYRGLRARHFDLILQMHGSGARSNALVQAMGARRWAGFVPETRQQEAGRLMAWPDHLPEVRRYLALLSYLGLPARDAALEFPLSAGDDDEADRVAAETGIDLGRTIFIHPGARLASRRWPLDRFARVALYLAARGWQIAVTGSSAEAELAASLVRQVQLPVVNLCGRTSLGALVSLLRRARLLVCNDTGISHLAAAVMLPSVVIASGSDVSRWAPLDTARHRVLYAPMPCRPCSYEECPIGHPCARGVGVAEVLAQVQLQLPTGAMP</sequence>
<keyword evidence="1" id="KW-0328">Glycosyltransferase</keyword>
<reference evidence="3 4" key="1">
    <citation type="submission" date="2016-11" db="EMBL/GenBank/DDBJ databases">
        <authorList>
            <person name="Jaros S."/>
            <person name="Januszkiewicz K."/>
            <person name="Wedrychowicz H."/>
        </authorList>
    </citation>
    <scope>NUCLEOTIDE SEQUENCE [LARGE SCALE GENOMIC DNA]</scope>
    <source>
        <strain evidence="3 4">CGMCC 1.10190</strain>
    </source>
</reference>
<dbReference type="AlphaFoldDB" id="A0A1M5SU73"/>
<accession>A0A1M5SU73</accession>
<dbReference type="InterPro" id="IPR002201">
    <property type="entry name" value="Glyco_trans_9"/>
</dbReference>
<proteinExistence type="predicted"/>
<dbReference type="InterPro" id="IPR051199">
    <property type="entry name" value="LPS_LOS_Heptosyltrfase"/>
</dbReference>
<evidence type="ECO:0000313" key="3">
    <source>
        <dbReference type="EMBL" id="SHH42056.1"/>
    </source>
</evidence>
<protein>
    <submittedName>
        <fullName evidence="3">ADP-heptose:LPS heptosyltransferase</fullName>
    </submittedName>
</protein>
<dbReference type="Gene3D" id="3.40.50.2000">
    <property type="entry name" value="Glycogen Phosphorylase B"/>
    <property type="match status" value="2"/>
</dbReference>
<dbReference type="Pfam" id="PF01075">
    <property type="entry name" value="Glyco_transf_9"/>
    <property type="match status" value="1"/>
</dbReference>
<dbReference type="PANTHER" id="PTHR30160">
    <property type="entry name" value="TETRAACYLDISACCHARIDE 4'-KINASE-RELATED"/>
    <property type="match status" value="1"/>
</dbReference>
<evidence type="ECO:0000313" key="4">
    <source>
        <dbReference type="Proteomes" id="UP000184226"/>
    </source>
</evidence>
<keyword evidence="2 3" id="KW-0808">Transferase</keyword>
<organism evidence="3 4">
    <name type="scientific">Pollutimonas bauzanensis</name>
    <dbReference type="NCBI Taxonomy" id="658167"/>
    <lineage>
        <taxon>Bacteria</taxon>
        <taxon>Pseudomonadati</taxon>
        <taxon>Pseudomonadota</taxon>
        <taxon>Betaproteobacteria</taxon>
        <taxon>Burkholderiales</taxon>
        <taxon>Alcaligenaceae</taxon>
        <taxon>Pollutimonas</taxon>
    </lineage>
</organism>
<dbReference type="CDD" id="cd03789">
    <property type="entry name" value="GT9_LPS_heptosyltransferase"/>
    <property type="match status" value="1"/>
</dbReference>
<name>A0A1M5SU73_9BURK</name>
<evidence type="ECO:0000256" key="2">
    <source>
        <dbReference type="ARBA" id="ARBA00022679"/>
    </source>
</evidence>
<gene>
    <name evidence="3" type="ORF">SAMN04488135_103184</name>
</gene>
<dbReference type="GO" id="GO:0005829">
    <property type="term" value="C:cytosol"/>
    <property type="evidence" value="ECO:0007669"/>
    <property type="project" value="TreeGrafter"/>
</dbReference>
<dbReference type="RefSeq" id="WP_245801189.1">
    <property type="nucleotide sequence ID" value="NZ_FQXE01000003.1"/>
</dbReference>